<dbReference type="KEGG" id="vg:28801139"/>
<dbReference type="GeneID" id="28801139"/>
<name>A0A0K0NKV9_9CAUD</name>
<evidence type="ECO:0000313" key="2">
    <source>
        <dbReference type="EMBL" id="AKL88370.1"/>
    </source>
</evidence>
<organism evidence="2 3">
    <name type="scientific">Gordonia phage GMA6</name>
    <dbReference type="NCBI Taxonomy" id="1647285"/>
    <lineage>
        <taxon>Viruses</taxon>
        <taxon>Duplodnaviria</taxon>
        <taxon>Heunggongvirae</taxon>
        <taxon>Uroviricota</taxon>
        <taxon>Caudoviricetes</taxon>
        <taxon>Bendigovirus</taxon>
        <taxon>Bendigovirus GMA6</taxon>
    </lineage>
</organism>
<dbReference type="InterPro" id="IPR044925">
    <property type="entry name" value="His-Me_finger_sf"/>
</dbReference>
<accession>A0A0K0NKV9</accession>
<dbReference type="RefSeq" id="YP_009273571.1">
    <property type="nucleotide sequence ID" value="NC_030906.1"/>
</dbReference>
<dbReference type="OrthoDB" id="21336at10239"/>
<dbReference type="EMBL" id="KR063280">
    <property type="protein sequence ID" value="AKL88370.1"/>
    <property type="molecule type" value="Genomic_DNA"/>
</dbReference>
<dbReference type="Proteomes" id="UP000203886">
    <property type="component" value="Segment"/>
</dbReference>
<dbReference type="InterPro" id="IPR003615">
    <property type="entry name" value="HNH_nuc"/>
</dbReference>
<reference evidence="2 3" key="1">
    <citation type="journal article" date="2015" name="PLoS ONE">
        <title>Lysis to Kill: Evaluation of the Lytic Abilities, and Genomics of Nine Bacteriophages Infective for Gordonia spp. and Their Potential Use in Activated Sludge Foam Biocontrol.</title>
        <authorList>
            <person name="Dyson Z.A."/>
            <person name="Tucci J."/>
            <person name="Seviour R.J."/>
            <person name="Petrovski S."/>
        </authorList>
    </citation>
    <scope>NUCLEOTIDE SEQUENCE [LARGE SCALE GENOMIC DNA]</scope>
</reference>
<sequence length="184" mass="20914">MPLTKKRSMSSKKPASRIRSLAGISKVSSSQQLVKAKKRAMSLPLRKRESRSSALYDEQVIVRLLQRSEVDGDCLILPSSINDNGYATCSYHRKTWSVHRLSYTLFVGAIPDGLHIDHLKGVCSNRNCWAPSHLEAVTQTENNNRTRRDRCKSGHLLTDDNLIVEKGGNRRCKTCRTKWQKSYK</sequence>
<dbReference type="SUPFAM" id="SSF54060">
    <property type="entry name" value="His-Me finger endonucleases"/>
    <property type="match status" value="1"/>
</dbReference>
<keyword evidence="3" id="KW-1185">Reference proteome</keyword>
<proteinExistence type="predicted"/>
<gene>
    <name evidence="2" type="ORF">GMA6_89</name>
</gene>
<dbReference type="Gene3D" id="3.90.75.20">
    <property type="match status" value="1"/>
</dbReference>
<feature type="domain" description="HNH nuclease" evidence="1">
    <location>
        <begin position="98"/>
        <end position="143"/>
    </location>
</feature>
<evidence type="ECO:0000313" key="3">
    <source>
        <dbReference type="Proteomes" id="UP000203886"/>
    </source>
</evidence>
<protein>
    <recommendedName>
        <fullName evidence="1">HNH nuclease domain-containing protein</fullName>
    </recommendedName>
</protein>
<evidence type="ECO:0000259" key="1">
    <source>
        <dbReference type="Pfam" id="PF13392"/>
    </source>
</evidence>
<dbReference type="Pfam" id="PF13392">
    <property type="entry name" value="HNH_3"/>
    <property type="match status" value="1"/>
</dbReference>